<feature type="compositionally biased region" description="Basic residues" evidence="1">
    <location>
        <begin position="1"/>
        <end position="13"/>
    </location>
</feature>
<name>A0A5N5P575_9ROSI</name>
<dbReference type="EMBL" id="VDCV01000001">
    <property type="protein sequence ID" value="KAB5573936.1"/>
    <property type="molecule type" value="Genomic_DNA"/>
</dbReference>
<evidence type="ECO:0000313" key="3">
    <source>
        <dbReference type="Proteomes" id="UP000326939"/>
    </source>
</evidence>
<protein>
    <submittedName>
        <fullName evidence="2">Uncharacterized protein</fullName>
    </submittedName>
</protein>
<comment type="caution">
    <text evidence="2">The sequence shown here is derived from an EMBL/GenBank/DDBJ whole genome shotgun (WGS) entry which is preliminary data.</text>
</comment>
<feature type="region of interest" description="Disordered" evidence="1">
    <location>
        <begin position="1"/>
        <end position="28"/>
    </location>
</feature>
<evidence type="ECO:0000313" key="2">
    <source>
        <dbReference type="EMBL" id="KAB5573936.1"/>
    </source>
</evidence>
<feature type="compositionally biased region" description="Polar residues" evidence="1">
    <location>
        <begin position="19"/>
        <end position="28"/>
    </location>
</feature>
<keyword evidence="3" id="KW-1185">Reference proteome</keyword>
<dbReference type="AlphaFoldDB" id="A0A5N5P575"/>
<dbReference type="Proteomes" id="UP000326939">
    <property type="component" value="Chromosome 1"/>
</dbReference>
<sequence>MKQVRHRARRGSRTARLDSGTTWSQSSLANGHRAAAPWLEHMAALGRTLKMLSGSKTRVLAASEVRFWTGECLNELASQGFEVVEVPSQEGGGDGGGDIFAVYNIIPPCEENCQKNMSGS</sequence>
<organism evidence="2 3">
    <name type="scientific">Salix brachista</name>
    <dbReference type="NCBI Taxonomy" id="2182728"/>
    <lineage>
        <taxon>Eukaryota</taxon>
        <taxon>Viridiplantae</taxon>
        <taxon>Streptophyta</taxon>
        <taxon>Embryophyta</taxon>
        <taxon>Tracheophyta</taxon>
        <taxon>Spermatophyta</taxon>
        <taxon>Magnoliopsida</taxon>
        <taxon>eudicotyledons</taxon>
        <taxon>Gunneridae</taxon>
        <taxon>Pentapetalae</taxon>
        <taxon>rosids</taxon>
        <taxon>fabids</taxon>
        <taxon>Malpighiales</taxon>
        <taxon>Salicaceae</taxon>
        <taxon>Saliceae</taxon>
        <taxon>Salix</taxon>
    </lineage>
</organism>
<proteinExistence type="predicted"/>
<gene>
    <name evidence="2" type="ORF">DKX38_001130</name>
</gene>
<reference evidence="3" key="1">
    <citation type="journal article" date="2019" name="Gigascience">
        <title>De novo genome assembly of the endangered Acer yangbiense, a plant species with extremely small populations endemic to Yunnan Province, China.</title>
        <authorList>
            <person name="Yang J."/>
            <person name="Wariss H.M."/>
            <person name="Tao L."/>
            <person name="Zhang R."/>
            <person name="Yun Q."/>
            <person name="Hollingsworth P."/>
            <person name="Dao Z."/>
            <person name="Luo G."/>
            <person name="Guo H."/>
            <person name="Ma Y."/>
            <person name="Sun W."/>
        </authorList>
    </citation>
    <scope>NUCLEOTIDE SEQUENCE [LARGE SCALE GENOMIC DNA]</scope>
    <source>
        <strain evidence="3">cv. br00</strain>
    </source>
</reference>
<accession>A0A5N5P575</accession>
<evidence type="ECO:0000256" key="1">
    <source>
        <dbReference type="SAM" id="MobiDB-lite"/>
    </source>
</evidence>